<dbReference type="Proteomes" id="UP000255317">
    <property type="component" value="Unassembled WGS sequence"/>
</dbReference>
<name>A0A370QIG4_9FLAO</name>
<keyword evidence="2" id="KW-0732">Signal</keyword>
<dbReference type="EMBL" id="QRAO01000001">
    <property type="protein sequence ID" value="RDK88157.1"/>
    <property type="molecule type" value="Genomic_DNA"/>
</dbReference>
<protein>
    <submittedName>
        <fullName evidence="3">Protein involved in gliding motility RemB</fullName>
    </submittedName>
</protein>
<dbReference type="InterPro" id="IPR038636">
    <property type="entry name" value="Wzi_sf"/>
</dbReference>
<proteinExistence type="predicted"/>
<accession>A0A370QIG4</accession>
<dbReference type="Gene3D" id="2.40.160.130">
    <property type="entry name" value="Capsule assembly protein Wzi"/>
    <property type="match status" value="1"/>
</dbReference>
<feature type="coiled-coil region" evidence="1">
    <location>
        <begin position="139"/>
        <end position="166"/>
    </location>
</feature>
<organism evidence="3 4">
    <name type="scientific">Marinirhabdus gelatinilytica</name>
    <dbReference type="NCBI Taxonomy" id="1703343"/>
    <lineage>
        <taxon>Bacteria</taxon>
        <taxon>Pseudomonadati</taxon>
        <taxon>Bacteroidota</taxon>
        <taxon>Flavobacteriia</taxon>
        <taxon>Flavobacteriales</taxon>
        <taxon>Flavobacteriaceae</taxon>
    </lineage>
</organism>
<reference evidence="3 4" key="1">
    <citation type="submission" date="2018-07" db="EMBL/GenBank/DDBJ databases">
        <title>Genomic Encyclopedia of Type Strains, Phase IV (KMG-IV): sequencing the most valuable type-strain genomes for metagenomic binning, comparative biology and taxonomic classification.</title>
        <authorList>
            <person name="Goeker M."/>
        </authorList>
    </citation>
    <scope>NUCLEOTIDE SEQUENCE [LARGE SCALE GENOMIC DNA]</scope>
    <source>
        <strain evidence="3 4">DSM 101478</strain>
    </source>
</reference>
<keyword evidence="4" id="KW-1185">Reference proteome</keyword>
<evidence type="ECO:0000256" key="2">
    <source>
        <dbReference type="SAM" id="SignalP"/>
    </source>
</evidence>
<evidence type="ECO:0000256" key="1">
    <source>
        <dbReference type="SAM" id="Coils"/>
    </source>
</evidence>
<dbReference type="Gene3D" id="3.30.1150.10">
    <property type="match status" value="1"/>
</dbReference>
<feature type="chain" id="PRO_5017068908" evidence="2">
    <location>
        <begin position="19"/>
        <end position="698"/>
    </location>
</feature>
<gene>
    <name evidence="3" type="ORF">C8D94_10126</name>
</gene>
<evidence type="ECO:0000313" key="3">
    <source>
        <dbReference type="EMBL" id="RDK88157.1"/>
    </source>
</evidence>
<sequence length="698" mass="80359">MKNLVSFLVLLACLQLYAQQSNSFEKYPVFPECANVEIEMLEGCFNNTFKQFLFKNFNVPEIVSEESYKGSMTVFFEVDKQGDFKLLYTDAIYKELKEEAQRVFAQLPRITPATFNGKPTYVQFTMPFAIPLQEPGAIEATTIAENETANEKLDTLKNEYDAIEKLPYANEEYTSAINIPLSHHNYSLFDPALNRVGQNNHTAQKPYIYSEVNKYYNFEAQNGKLLKNKTSWFGRKFWNEHMVRVKTKDFWFTLDPGVDLQLGRDTGAGLDTYNNTRLVYTQGGIGKNFNFFAVVYESQGRFAEYFNRFAEERMPDGGNPAIIPARGIAKRFNEDAYDYPVATGHISYSPSKWFNFQLGHGKLFLGDGYRSLLLSDNASPYPFFKINTNIWKLKYTNTWMSLRDVRPEATEERTFRTKYIASHYLSYNVTKRLNIGLFESVIWDNSNDRGFDFNYINPVIFYRAIEFSTGSRTGNALIGLSAKYKFTDRVNAYSQIIIDEFSSGDVFGGEQSWKNKYGYQIGAKYYDAFSVKGLYLQAEYNRIRPYTYSHNTVVLNYGHNNQSLAHTLGANISEFIAIARYQKGRWFGSAKTLIAKRGLEFQAPADGIDYFGGNIYGNEDNRPLDNGVEVGQGNTTDFFHTELQAGYLINPATNLKVYASVIFRDFEPLENTEMVFDNNTTWVNFGIRTDLFNWYYDF</sequence>
<dbReference type="OrthoDB" id="9808260at2"/>
<dbReference type="AlphaFoldDB" id="A0A370QIG4"/>
<evidence type="ECO:0000313" key="4">
    <source>
        <dbReference type="Proteomes" id="UP000255317"/>
    </source>
</evidence>
<dbReference type="RefSeq" id="WP_115121889.1">
    <property type="nucleotide sequence ID" value="NZ_QRAO01000001.1"/>
</dbReference>
<feature type="signal peptide" evidence="2">
    <location>
        <begin position="1"/>
        <end position="18"/>
    </location>
</feature>
<comment type="caution">
    <text evidence="3">The sequence shown here is derived from an EMBL/GenBank/DDBJ whole genome shotgun (WGS) entry which is preliminary data.</text>
</comment>
<keyword evidence="1" id="KW-0175">Coiled coil</keyword>